<sequence length="316" mass="33683">MTTTAVAITGPAPALPLTRVQERLLDSWLAGRSANTRAAYQRDLRDFSNFAGVADPEEAAQRLLATPAGDANGIVLAYRASMQDRKLTPATINRRLSALRSLVQLANLLGMVAWKIEVENVVAELYRDTRGPGRAAVKAMTAAAAEKGGMKGLRDAAIVRLLHDLGLRRGEVVGLDLADLDEAAGTLAVLGKGRAQKELVTVPAPTLAVLTVWVNRRGRAPGPLFRSLDPAGKGDGRLTGTAVYQIIRALGADVGVKARPHGLRHTAITTVLDRSGGNIRAAQKFSRHKDVRVLQRYDDAREDLAGQMAGLIAGDE</sequence>
<name>A0A4D8QQE1_AZOBR</name>
<dbReference type="Gene3D" id="1.10.443.10">
    <property type="entry name" value="Intergrase catalytic core"/>
    <property type="match status" value="1"/>
</dbReference>
<dbReference type="InterPro" id="IPR013762">
    <property type="entry name" value="Integrase-like_cat_sf"/>
</dbReference>
<dbReference type="InterPro" id="IPR011010">
    <property type="entry name" value="DNA_brk_join_enz"/>
</dbReference>
<dbReference type="Pfam" id="PF02899">
    <property type="entry name" value="Phage_int_SAM_1"/>
    <property type="match status" value="1"/>
</dbReference>
<organism evidence="8 9">
    <name type="scientific">Azospirillum brasilense</name>
    <dbReference type="NCBI Taxonomy" id="192"/>
    <lineage>
        <taxon>Bacteria</taxon>
        <taxon>Pseudomonadati</taxon>
        <taxon>Pseudomonadota</taxon>
        <taxon>Alphaproteobacteria</taxon>
        <taxon>Rhodospirillales</taxon>
        <taxon>Azospirillaceae</taxon>
        <taxon>Azospirillum</taxon>
    </lineage>
</organism>
<dbReference type="Gene3D" id="1.10.150.130">
    <property type="match status" value="1"/>
</dbReference>
<feature type="domain" description="Tyr recombinase" evidence="6">
    <location>
        <begin position="127"/>
        <end position="310"/>
    </location>
</feature>
<dbReference type="PANTHER" id="PTHR30349:SF64">
    <property type="entry name" value="PROPHAGE INTEGRASE INTD-RELATED"/>
    <property type="match status" value="1"/>
</dbReference>
<gene>
    <name evidence="8" type="ORF">D3867_37190</name>
</gene>
<proteinExistence type="inferred from homology"/>
<dbReference type="PROSITE" id="PS51900">
    <property type="entry name" value="CB"/>
    <property type="match status" value="1"/>
</dbReference>
<dbReference type="PANTHER" id="PTHR30349">
    <property type="entry name" value="PHAGE INTEGRASE-RELATED"/>
    <property type="match status" value="1"/>
</dbReference>
<dbReference type="EMBL" id="CP032338">
    <property type="protein sequence ID" value="QCO07522.1"/>
    <property type="molecule type" value="Genomic_DNA"/>
</dbReference>
<evidence type="ECO:0000256" key="1">
    <source>
        <dbReference type="ARBA" id="ARBA00008857"/>
    </source>
</evidence>
<keyword evidence="4" id="KW-0233">DNA recombination</keyword>
<dbReference type="SUPFAM" id="SSF47823">
    <property type="entry name" value="lambda integrase-like, N-terminal domain"/>
    <property type="match status" value="1"/>
</dbReference>
<dbReference type="InterPro" id="IPR044068">
    <property type="entry name" value="CB"/>
</dbReference>
<evidence type="ECO:0000259" key="7">
    <source>
        <dbReference type="PROSITE" id="PS51900"/>
    </source>
</evidence>
<keyword evidence="3 5" id="KW-0238">DNA-binding</keyword>
<evidence type="ECO:0000259" key="6">
    <source>
        <dbReference type="PROSITE" id="PS51898"/>
    </source>
</evidence>
<dbReference type="InterPro" id="IPR004107">
    <property type="entry name" value="Integrase_SAM-like_N"/>
</dbReference>
<dbReference type="GO" id="GO:0015074">
    <property type="term" value="P:DNA integration"/>
    <property type="evidence" value="ECO:0007669"/>
    <property type="project" value="UniProtKB-KW"/>
</dbReference>
<evidence type="ECO:0000313" key="8">
    <source>
        <dbReference type="EMBL" id="QCO07522.1"/>
    </source>
</evidence>
<dbReference type="InterPro" id="IPR010998">
    <property type="entry name" value="Integrase_recombinase_N"/>
</dbReference>
<keyword evidence="8" id="KW-0614">Plasmid</keyword>
<evidence type="ECO:0000256" key="2">
    <source>
        <dbReference type="ARBA" id="ARBA00022908"/>
    </source>
</evidence>
<reference evidence="8 9" key="1">
    <citation type="submission" date="2018-09" db="EMBL/GenBank/DDBJ databases">
        <title>Whole genome based analysis of evolution and adaptive divergence in Indian and Brazilian strains of Azospirillum brasilense.</title>
        <authorList>
            <person name="Singh C."/>
            <person name="Tripathi A.K."/>
        </authorList>
    </citation>
    <scope>NUCLEOTIDE SEQUENCE [LARGE SCALE GENOMIC DNA]</scope>
    <source>
        <strain evidence="8 9">MTCC4036</strain>
        <plasmid evidence="8 9">p8</plasmid>
    </source>
</reference>
<dbReference type="Proteomes" id="UP000298596">
    <property type="component" value="Plasmid p8"/>
</dbReference>
<feature type="domain" description="Core-binding (CB)" evidence="7">
    <location>
        <begin position="19"/>
        <end position="107"/>
    </location>
</feature>
<dbReference type="PROSITE" id="PS51898">
    <property type="entry name" value="TYR_RECOMBINASE"/>
    <property type="match status" value="1"/>
</dbReference>
<evidence type="ECO:0000313" key="9">
    <source>
        <dbReference type="Proteomes" id="UP000298596"/>
    </source>
</evidence>
<accession>A0A4D8QQE1</accession>
<protein>
    <submittedName>
        <fullName evidence="8">Integrase</fullName>
    </submittedName>
</protein>
<comment type="similarity">
    <text evidence="1">Belongs to the 'phage' integrase family.</text>
</comment>
<dbReference type="SUPFAM" id="SSF56349">
    <property type="entry name" value="DNA breaking-rejoining enzymes"/>
    <property type="match status" value="1"/>
</dbReference>
<evidence type="ECO:0000256" key="5">
    <source>
        <dbReference type="PROSITE-ProRule" id="PRU01248"/>
    </source>
</evidence>
<keyword evidence="2" id="KW-0229">DNA integration</keyword>
<dbReference type="InterPro" id="IPR002104">
    <property type="entry name" value="Integrase_catalytic"/>
</dbReference>
<geneLocation type="plasmid" evidence="8 9">
    <name>p8</name>
</geneLocation>
<dbReference type="AlphaFoldDB" id="A0A4D8QQE1"/>
<evidence type="ECO:0000256" key="3">
    <source>
        <dbReference type="ARBA" id="ARBA00023125"/>
    </source>
</evidence>
<dbReference type="GO" id="GO:0003677">
    <property type="term" value="F:DNA binding"/>
    <property type="evidence" value="ECO:0007669"/>
    <property type="project" value="UniProtKB-UniRule"/>
</dbReference>
<dbReference type="InterPro" id="IPR050090">
    <property type="entry name" value="Tyrosine_recombinase_XerCD"/>
</dbReference>
<dbReference type="CDD" id="cd01195">
    <property type="entry name" value="INT_C_like_5"/>
    <property type="match status" value="1"/>
</dbReference>
<dbReference type="Pfam" id="PF00589">
    <property type="entry name" value="Phage_integrase"/>
    <property type="match status" value="1"/>
</dbReference>
<evidence type="ECO:0000256" key="4">
    <source>
        <dbReference type="ARBA" id="ARBA00023172"/>
    </source>
</evidence>
<dbReference type="GO" id="GO:0006310">
    <property type="term" value="P:DNA recombination"/>
    <property type="evidence" value="ECO:0007669"/>
    <property type="project" value="UniProtKB-KW"/>
</dbReference>